<evidence type="ECO:0000313" key="3">
    <source>
        <dbReference type="Proteomes" id="UP000216021"/>
    </source>
</evidence>
<reference evidence="2 3" key="1">
    <citation type="submission" date="2016-11" db="EMBL/GenBank/DDBJ databases">
        <title>Rahnella oryzae sp. nov., isolated from rice root.</title>
        <authorList>
            <person name="Zhang X.-X."/>
            <person name="Zhang J."/>
        </authorList>
    </citation>
    <scope>NUCLEOTIDE SEQUENCE [LARGE SCALE GENOMIC DNA]</scope>
    <source>
        <strain evidence="2 3">J11-6</strain>
    </source>
</reference>
<evidence type="ECO:0000259" key="1">
    <source>
        <dbReference type="Pfam" id="PF14130"/>
    </source>
</evidence>
<keyword evidence="3" id="KW-1185">Reference proteome</keyword>
<sequence length="365" mass="41491">MDSEIEMDNPLASPQRESAGSDSYDRFEYQYHWALCQAFSAYRNAKDFAVFMEYHEDIIIADSLDKEKVKFTFNQVKANSSGSYTINNLTKRDKGKNGEKPSLLGKLCSSVHKKGYLGKVTELNFVSTIGFNFSPKDGLKLRAMGLSELNSADLSSITNNLNKEIDEFDSFPKEIIRFIYSDIPLQSYYEHTITRITDSVEVVFPKHLLKPKDIYRVLMDALRIRGKDTFDYDKWDEVLVKKALTFDDVHKVVTKGISGENSGVDLEAAKYIINDLAISGLEKGKLLKEVNIYSLRVLSPSLAMLEVQKSIQEVIVNNRSKLSDNITYDSLQRLYVEIPKKTISLFDSERSLIAAIIYEVISSEM</sequence>
<feature type="domain" description="CD-NTase associated protein 4-like DNA endonuclease" evidence="1">
    <location>
        <begin position="18"/>
        <end position="226"/>
    </location>
</feature>
<dbReference type="RefSeq" id="WP_076942927.1">
    <property type="nucleotide sequence ID" value="NZ_MOXD01000008.1"/>
</dbReference>
<dbReference type="GO" id="GO:0004518">
    <property type="term" value="F:nuclease activity"/>
    <property type="evidence" value="ECO:0007669"/>
    <property type="project" value="InterPro"/>
</dbReference>
<accession>A0A1S8CHG7</accession>
<dbReference type="AlphaFoldDB" id="A0A1S8CHG7"/>
<dbReference type="InterPro" id="IPR025382">
    <property type="entry name" value="Cap4-like_endonuclease_dom"/>
</dbReference>
<proteinExistence type="predicted"/>
<dbReference type="OrthoDB" id="6678516at2"/>
<dbReference type="Pfam" id="PF14130">
    <property type="entry name" value="Cap4_nuclease"/>
    <property type="match status" value="1"/>
</dbReference>
<dbReference type="EMBL" id="MOXD01000008">
    <property type="protein sequence ID" value="OMQ21294.1"/>
    <property type="molecule type" value="Genomic_DNA"/>
</dbReference>
<protein>
    <recommendedName>
        <fullName evidence="1">CD-NTase associated protein 4-like DNA endonuclease domain-containing protein</fullName>
    </recommendedName>
</protein>
<evidence type="ECO:0000313" key="2">
    <source>
        <dbReference type="EMBL" id="OMQ21294.1"/>
    </source>
</evidence>
<name>A0A1S8CHG7_9GAMM</name>
<organism evidence="2 3">
    <name type="scientific">Serratia oryzae</name>
    <dbReference type="NCBI Taxonomy" id="2034155"/>
    <lineage>
        <taxon>Bacteria</taxon>
        <taxon>Pseudomonadati</taxon>
        <taxon>Pseudomonadota</taxon>
        <taxon>Gammaproteobacteria</taxon>
        <taxon>Enterobacterales</taxon>
        <taxon>Yersiniaceae</taxon>
        <taxon>Serratia</taxon>
    </lineage>
</organism>
<dbReference type="STRING" id="2034155.BMI79_14485"/>
<comment type="caution">
    <text evidence="2">The sequence shown here is derived from an EMBL/GenBank/DDBJ whole genome shotgun (WGS) entry which is preliminary data.</text>
</comment>
<dbReference type="Proteomes" id="UP000216021">
    <property type="component" value="Unassembled WGS sequence"/>
</dbReference>
<gene>
    <name evidence="2" type="ORF">BMI79_14485</name>
</gene>